<dbReference type="EMBL" id="CAFBOL010000187">
    <property type="protein sequence ID" value="CAB5022605.1"/>
    <property type="molecule type" value="Genomic_DNA"/>
</dbReference>
<protein>
    <submittedName>
        <fullName evidence="1">Unannotated protein</fullName>
    </submittedName>
</protein>
<sequence length="182" mass="19961">MLSRDDVLRGLKQLAERLDADGINVAIHLVGGAAVMLTVRPDRQLTTDVDSWVNSRGDELLRTRVIEAVMLVGRANPGFPDDWLNDNASMFIPDNVSGDLSGWDRLLTVGGVTIVVAPPEVLLAMKLLAGRGRRDIPDLPPLVAACGVTTVREVEGIFDRYYPHDDMKPSARRWLTEFSGLS</sequence>
<accession>A0A6J7R094</accession>
<name>A0A6J7R094_9ZZZZ</name>
<reference evidence="1" key="1">
    <citation type="submission" date="2020-05" db="EMBL/GenBank/DDBJ databases">
        <authorList>
            <person name="Chiriac C."/>
            <person name="Salcher M."/>
            <person name="Ghai R."/>
            <person name="Kavagutti S V."/>
        </authorList>
    </citation>
    <scope>NUCLEOTIDE SEQUENCE</scope>
</reference>
<gene>
    <name evidence="1" type="ORF">UFOPK3931_03454</name>
</gene>
<organism evidence="1">
    <name type="scientific">freshwater metagenome</name>
    <dbReference type="NCBI Taxonomy" id="449393"/>
    <lineage>
        <taxon>unclassified sequences</taxon>
        <taxon>metagenomes</taxon>
        <taxon>ecological metagenomes</taxon>
    </lineage>
</organism>
<dbReference type="AlphaFoldDB" id="A0A6J7R094"/>
<proteinExistence type="predicted"/>
<evidence type="ECO:0000313" key="1">
    <source>
        <dbReference type="EMBL" id="CAB5022605.1"/>
    </source>
</evidence>